<dbReference type="InterPro" id="IPR018162">
    <property type="entry name" value="Ala-tRNA-ligase_IIc_anticod-bd"/>
</dbReference>
<dbReference type="Gene3D" id="3.30.54.20">
    <property type="match status" value="1"/>
</dbReference>
<dbReference type="GO" id="GO:0008270">
    <property type="term" value="F:zinc ion binding"/>
    <property type="evidence" value="ECO:0007669"/>
    <property type="project" value="UniProtKB-UniRule"/>
</dbReference>
<feature type="binding site" evidence="14">
    <location>
        <position position="669"/>
    </location>
    <ligand>
        <name>Zn(2+)</name>
        <dbReference type="ChEBI" id="CHEBI:29105"/>
    </ligand>
</feature>
<evidence type="ECO:0000256" key="11">
    <source>
        <dbReference type="ARBA" id="ARBA00023146"/>
    </source>
</evidence>
<evidence type="ECO:0000256" key="1">
    <source>
        <dbReference type="ARBA" id="ARBA00008226"/>
    </source>
</evidence>
<dbReference type="Gene3D" id="2.40.30.130">
    <property type="match status" value="1"/>
</dbReference>
<dbReference type="Pfam" id="PF02272">
    <property type="entry name" value="DHHA1"/>
    <property type="match status" value="1"/>
</dbReference>
<dbReference type="Gene3D" id="3.10.310.40">
    <property type="match status" value="1"/>
</dbReference>
<dbReference type="PANTHER" id="PTHR11777">
    <property type="entry name" value="ALANYL-TRNA SYNTHETASE"/>
    <property type="match status" value="1"/>
</dbReference>
<dbReference type="GO" id="GO:0005829">
    <property type="term" value="C:cytosol"/>
    <property type="evidence" value="ECO:0007669"/>
    <property type="project" value="TreeGrafter"/>
</dbReference>
<dbReference type="Gene3D" id="3.30.980.10">
    <property type="entry name" value="Threonyl-trna Synthetase, Chain A, domain 2"/>
    <property type="match status" value="1"/>
</dbReference>
<dbReference type="GO" id="GO:0005524">
    <property type="term" value="F:ATP binding"/>
    <property type="evidence" value="ECO:0007669"/>
    <property type="project" value="UniProtKB-UniRule"/>
</dbReference>
<organism evidence="16 17">
    <name type="scientific">Aureibacillus halotolerans</name>
    <dbReference type="NCBI Taxonomy" id="1508390"/>
    <lineage>
        <taxon>Bacteria</taxon>
        <taxon>Bacillati</taxon>
        <taxon>Bacillota</taxon>
        <taxon>Bacilli</taxon>
        <taxon>Bacillales</taxon>
        <taxon>Bacillaceae</taxon>
        <taxon>Aureibacillus</taxon>
    </lineage>
</organism>
<comment type="caution">
    <text evidence="16">The sequence shown here is derived from an EMBL/GenBank/DDBJ whole genome shotgun (WGS) entry which is preliminary data.</text>
</comment>
<keyword evidence="10 14" id="KW-0648">Protein biosynthesis</keyword>
<comment type="catalytic activity">
    <reaction evidence="13 14">
        <text>tRNA(Ala) + L-alanine + ATP = L-alanyl-tRNA(Ala) + AMP + diphosphate</text>
        <dbReference type="Rhea" id="RHEA:12540"/>
        <dbReference type="Rhea" id="RHEA-COMP:9657"/>
        <dbReference type="Rhea" id="RHEA-COMP:9923"/>
        <dbReference type="ChEBI" id="CHEBI:30616"/>
        <dbReference type="ChEBI" id="CHEBI:33019"/>
        <dbReference type="ChEBI" id="CHEBI:57972"/>
        <dbReference type="ChEBI" id="CHEBI:78442"/>
        <dbReference type="ChEBI" id="CHEBI:78497"/>
        <dbReference type="ChEBI" id="CHEBI:456215"/>
        <dbReference type="EC" id="6.1.1.7"/>
    </reaction>
</comment>
<comment type="domain">
    <text evidence="14">Consists of three domains; the N-terminal catalytic domain, the editing domain and the C-terminal C-Ala domain. The editing domain removes incorrectly charged amino acids, while the C-Ala domain, along with tRNA(Ala), serves as a bridge to cooperatively bring together the editing and aminoacylation centers thus stimulating deacylation of misacylated tRNAs.</text>
</comment>
<keyword evidence="11 14" id="KW-0030">Aminoacyl-tRNA synthetase</keyword>
<dbReference type="Gene3D" id="3.30.930.10">
    <property type="entry name" value="Bira Bifunctional Protein, Domain 2"/>
    <property type="match status" value="1"/>
</dbReference>
<keyword evidence="2 14" id="KW-0963">Cytoplasm</keyword>
<evidence type="ECO:0000256" key="7">
    <source>
        <dbReference type="ARBA" id="ARBA00022833"/>
    </source>
</evidence>
<evidence type="ECO:0000256" key="2">
    <source>
        <dbReference type="ARBA" id="ARBA00022490"/>
    </source>
</evidence>
<evidence type="ECO:0000256" key="14">
    <source>
        <dbReference type="HAMAP-Rule" id="MF_00036"/>
    </source>
</evidence>
<dbReference type="SUPFAM" id="SSF55186">
    <property type="entry name" value="ThrRS/AlaRS common domain"/>
    <property type="match status" value="1"/>
</dbReference>
<dbReference type="CDD" id="cd00673">
    <property type="entry name" value="AlaRS_core"/>
    <property type="match status" value="1"/>
</dbReference>
<feature type="binding site" evidence="14">
    <location>
        <position position="567"/>
    </location>
    <ligand>
        <name>Zn(2+)</name>
        <dbReference type="ChEBI" id="CHEBI:29105"/>
    </ligand>
</feature>
<feature type="binding site" evidence="14">
    <location>
        <position position="673"/>
    </location>
    <ligand>
        <name>Zn(2+)</name>
        <dbReference type="ChEBI" id="CHEBI:29105"/>
    </ligand>
</feature>
<dbReference type="RefSeq" id="WP_133581057.1">
    <property type="nucleotide sequence ID" value="NZ_SNYJ01000011.1"/>
</dbReference>
<dbReference type="FunFam" id="3.10.310.40:FF:000001">
    <property type="entry name" value="Alanine--tRNA ligase"/>
    <property type="match status" value="1"/>
</dbReference>
<name>A0A4R6TW05_9BACI</name>
<evidence type="ECO:0000256" key="6">
    <source>
        <dbReference type="ARBA" id="ARBA00022741"/>
    </source>
</evidence>
<evidence type="ECO:0000313" key="17">
    <source>
        <dbReference type="Proteomes" id="UP000295632"/>
    </source>
</evidence>
<dbReference type="PROSITE" id="PS50860">
    <property type="entry name" value="AA_TRNA_LIGASE_II_ALA"/>
    <property type="match status" value="1"/>
</dbReference>
<dbReference type="FunFam" id="3.30.54.20:FF:000001">
    <property type="entry name" value="Alanine--tRNA ligase"/>
    <property type="match status" value="1"/>
</dbReference>
<dbReference type="InterPro" id="IPR018164">
    <property type="entry name" value="Ala-tRNA-synth_IIc_N"/>
</dbReference>
<comment type="subcellular location">
    <subcellularLocation>
        <location evidence="14">Cytoplasm</location>
    </subcellularLocation>
</comment>
<dbReference type="InterPro" id="IPR012947">
    <property type="entry name" value="tRNA_SAD"/>
</dbReference>
<accession>A0A4R6TW05</accession>
<dbReference type="InterPro" id="IPR050058">
    <property type="entry name" value="Ala-tRNA_ligase"/>
</dbReference>
<evidence type="ECO:0000256" key="10">
    <source>
        <dbReference type="ARBA" id="ARBA00022917"/>
    </source>
</evidence>
<evidence type="ECO:0000313" key="16">
    <source>
        <dbReference type="EMBL" id="TDQ38010.1"/>
    </source>
</evidence>
<dbReference type="EC" id="6.1.1.7" evidence="14"/>
<dbReference type="FunFam" id="3.30.930.10:FF:000046">
    <property type="entry name" value="Alanine--tRNA ligase"/>
    <property type="match status" value="1"/>
</dbReference>
<evidence type="ECO:0000256" key="13">
    <source>
        <dbReference type="ARBA" id="ARBA00048300"/>
    </source>
</evidence>
<dbReference type="GO" id="GO:0140096">
    <property type="term" value="F:catalytic activity, acting on a protein"/>
    <property type="evidence" value="ECO:0007669"/>
    <property type="project" value="UniProtKB-ARBA"/>
</dbReference>
<dbReference type="FunFam" id="2.40.30.130:FF:000001">
    <property type="entry name" value="Alanine--tRNA ligase"/>
    <property type="match status" value="1"/>
</dbReference>
<evidence type="ECO:0000256" key="9">
    <source>
        <dbReference type="ARBA" id="ARBA00022884"/>
    </source>
</evidence>
<evidence type="ECO:0000256" key="4">
    <source>
        <dbReference type="ARBA" id="ARBA00022598"/>
    </source>
</evidence>
<dbReference type="InterPro" id="IPR009000">
    <property type="entry name" value="Transl_B-barrel_sf"/>
</dbReference>
<reference evidence="16 17" key="1">
    <citation type="submission" date="2019-03" db="EMBL/GenBank/DDBJ databases">
        <title>Genomic Encyclopedia of Type Strains, Phase IV (KMG-IV): sequencing the most valuable type-strain genomes for metagenomic binning, comparative biology and taxonomic classification.</title>
        <authorList>
            <person name="Goeker M."/>
        </authorList>
    </citation>
    <scope>NUCLEOTIDE SEQUENCE [LARGE SCALE GENOMIC DNA]</scope>
    <source>
        <strain evidence="16 17">DSM 28697</strain>
    </source>
</reference>
<dbReference type="GO" id="GO:0006419">
    <property type="term" value="P:alanyl-tRNA aminoacylation"/>
    <property type="evidence" value="ECO:0007669"/>
    <property type="project" value="UniProtKB-UniRule"/>
</dbReference>
<dbReference type="GO" id="GO:0004813">
    <property type="term" value="F:alanine-tRNA ligase activity"/>
    <property type="evidence" value="ECO:0007669"/>
    <property type="project" value="UniProtKB-UniRule"/>
</dbReference>
<dbReference type="SUPFAM" id="SSF101353">
    <property type="entry name" value="Putative anticodon-binding domain of alanyl-tRNA synthetase (AlaRS)"/>
    <property type="match status" value="1"/>
</dbReference>
<keyword evidence="3 14" id="KW-0820">tRNA-binding</keyword>
<evidence type="ECO:0000256" key="12">
    <source>
        <dbReference type="ARBA" id="ARBA00024779"/>
    </source>
</evidence>
<protein>
    <recommendedName>
        <fullName evidence="14">Alanine--tRNA ligase</fullName>
        <ecNumber evidence="14">6.1.1.7</ecNumber>
    </recommendedName>
    <alternativeName>
        <fullName evidence="14">Alanyl-tRNA synthetase</fullName>
        <shortName evidence="14">AlaRS</shortName>
    </alternativeName>
</protein>
<proteinExistence type="inferred from homology"/>
<dbReference type="GO" id="GO:0000049">
    <property type="term" value="F:tRNA binding"/>
    <property type="evidence" value="ECO:0007669"/>
    <property type="project" value="UniProtKB-KW"/>
</dbReference>
<keyword evidence="7 14" id="KW-0862">Zinc</keyword>
<dbReference type="InterPro" id="IPR018165">
    <property type="entry name" value="Ala-tRNA-synth_IIc_core"/>
</dbReference>
<comment type="cofactor">
    <cofactor evidence="14">
        <name>Zn(2+)</name>
        <dbReference type="ChEBI" id="CHEBI:29105"/>
    </cofactor>
    <text evidence="14">Binds 1 zinc ion per subunit.</text>
</comment>
<evidence type="ECO:0000256" key="5">
    <source>
        <dbReference type="ARBA" id="ARBA00022723"/>
    </source>
</evidence>
<dbReference type="InterPro" id="IPR003156">
    <property type="entry name" value="DHHA1_dom"/>
</dbReference>
<gene>
    <name evidence="14" type="primary">alaS</name>
    <name evidence="16" type="ORF">EV213_11191</name>
</gene>
<dbReference type="InterPro" id="IPR045864">
    <property type="entry name" value="aa-tRNA-synth_II/BPL/LPL"/>
</dbReference>
<dbReference type="HAMAP" id="MF_00036_B">
    <property type="entry name" value="Ala_tRNA_synth_B"/>
    <property type="match status" value="1"/>
</dbReference>
<keyword evidence="9 14" id="KW-0694">RNA-binding</keyword>
<dbReference type="FunFam" id="3.30.980.10:FF:000004">
    <property type="entry name" value="Alanine--tRNA ligase, cytoplasmic"/>
    <property type="match status" value="1"/>
</dbReference>
<comment type="function">
    <text evidence="12 14">Catalyzes the attachment of alanine to tRNA(Ala) in a two-step reaction: alanine is first activated by ATP to form Ala-AMP and then transferred to the acceptor end of tRNA(Ala). Also edits incorrectly charged Ser-tRNA(Ala) and Gly-tRNA(Ala) via its editing domain.</text>
</comment>
<dbReference type="Proteomes" id="UP000295632">
    <property type="component" value="Unassembled WGS sequence"/>
</dbReference>
<evidence type="ECO:0000256" key="8">
    <source>
        <dbReference type="ARBA" id="ARBA00022840"/>
    </source>
</evidence>
<evidence type="ECO:0000256" key="3">
    <source>
        <dbReference type="ARBA" id="ARBA00022555"/>
    </source>
</evidence>
<feature type="domain" description="Alanyl-transfer RNA synthetases family profile" evidence="15">
    <location>
        <begin position="4"/>
        <end position="712"/>
    </location>
</feature>
<dbReference type="Pfam" id="PF07973">
    <property type="entry name" value="tRNA_SAD"/>
    <property type="match status" value="1"/>
</dbReference>
<comment type="similarity">
    <text evidence="1 14">Belongs to the class-II aminoacyl-tRNA synthetase family.</text>
</comment>
<keyword evidence="5 14" id="KW-0479">Metal-binding</keyword>
<dbReference type="PRINTS" id="PR00980">
    <property type="entry name" value="TRNASYNTHALA"/>
</dbReference>
<dbReference type="EMBL" id="SNYJ01000011">
    <property type="protein sequence ID" value="TDQ38010.1"/>
    <property type="molecule type" value="Genomic_DNA"/>
</dbReference>
<dbReference type="GO" id="GO:0002161">
    <property type="term" value="F:aminoacyl-tRNA deacylase activity"/>
    <property type="evidence" value="ECO:0007669"/>
    <property type="project" value="TreeGrafter"/>
</dbReference>
<dbReference type="SUPFAM" id="SSF50447">
    <property type="entry name" value="Translation proteins"/>
    <property type="match status" value="1"/>
</dbReference>
<sequence>MKWLYSHQVRQMFLDFFQEKGHAIEPSASLVPKNDPTLLWINSGVATLKPYFDGRIIPENPRIVNAQKSIRTNDIENVGVTARHHTFFEMLGNFSIGDYFKKEAIHWAWEFLTSEKWIGFDPDKLSVTIHPEDDEAFAIWNQEIGLPEERIIRLEENFWDIGEGPSGPNTEIFFDRGDDYGLLDENDPEMFPGGENERFLEIWNLVFSQFNHNPDHTYTPLPKKNIDTGMGLERMVSVIQEAKTNYDTDLFLPIIRYTETLTTNRYGESNEVDTAFKVIADHIRTVAFAVSDGALPSNEGRGYVLRRLLRRAVRFAKIIGLEEPFMYRLVNVVAENMAEFYPDVLKNNSFIQQVVKTEEERFHATLSEGLSILNEMLNELKAKGETTLSGANAFKLYDTYGFPVELTEEYASEAGLGVDLDEFLKEMNQQKDRARNAREDKGSMQIQGGVLGDITVNSSFVGYSDTSTTATVASLISQQKIVESASAGDEVVIILDQTPFYAESGGQVADTGYLHLANGSVFINDVQKAPNGQNAHYGVIEAGTVQLGDVVDAKVDRTTRSATVKNHTATHLLHQALKDVLGTHVNQAGSLVSPNRLRFDFSHFSAISADDLRVIEQKVNEQIWEATAVQIEEMDLAAAKEKGAMALFGEKYGDRVRVVSVDSYSVELCGGCHVGNTAEIGLFVIESESGIGAGTRRIEALTGKAAFERLQGEANKVQQIAGTLKASPSTVVDRATNLVNELRGLERENESLKGKLGARESGDVLSQVKTIEGVQVLAVQMSDVDMNGLRQRLDQLKQSLDSAVIVLGSASQDKVHIVAGVTKDLHPKGLRAGDIVKAVASMCGGSGGGRPDMAQAGGKEPEKLPAAIASVEDLVHDTLQKA</sequence>
<dbReference type="GO" id="GO:0016740">
    <property type="term" value="F:transferase activity"/>
    <property type="evidence" value="ECO:0007669"/>
    <property type="project" value="UniProtKB-ARBA"/>
</dbReference>
<dbReference type="SUPFAM" id="SSF55681">
    <property type="entry name" value="Class II aaRS and biotin synthetases"/>
    <property type="match status" value="1"/>
</dbReference>
<dbReference type="PANTHER" id="PTHR11777:SF9">
    <property type="entry name" value="ALANINE--TRNA LIGASE, CYTOPLASMIC"/>
    <property type="match status" value="1"/>
</dbReference>
<evidence type="ECO:0000259" key="15">
    <source>
        <dbReference type="PROSITE" id="PS50860"/>
    </source>
</evidence>
<dbReference type="SMART" id="SM00863">
    <property type="entry name" value="tRNA_SAD"/>
    <property type="match status" value="1"/>
</dbReference>
<feature type="binding site" evidence="14">
    <location>
        <position position="571"/>
    </location>
    <ligand>
        <name>Zn(2+)</name>
        <dbReference type="ChEBI" id="CHEBI:29105"/>
    </ligand>
</feature>
<dbReference type="InterPro" id="IPR018163">
    <property type="entry name" value="Thr/Ala-tRNA-synth_IIc_edit"/>
</dbReference>
<dbReference type="AlphaFoldDB" id="A0A4R6TW05"/>
<dbReference type="NCBIfam" id="TIGR00344">
    <property type="entry name" value="alaS"/>
    <property type="match status" value="1"/>
</dbReference>
<dbReference type="Gene3D" id="6.10.250.550">
    <property type="match status" value="1"/>
</dbReference>
<keyword evidence="8 14" id="KW-0067">ATP-binding</keyword>
<dbReference type="InterPro" id="IPR023033">
    <property type="entry name" value="Ala_tRNA_ligase_euk/bac"/>
</dbReference>
<keyword evidence="17" id="KW-1185">Reference proteome</keyword>
<dbReference type="OrthoDB" id="9803884at2"/>
<keyword evidence="6 14" id="KW-0547">Nucleotide-binding</keyword>
<dbReference type="InterPro" id="IPR002318">
    <property type="entry name" value="Ala-tRNA-lgiase_IIc"/>
</dbReference>
<dbReference type="Pfam" id="PF01411">
    <property type="entry name" value="tRNA-synt_2c"/>
    <property type="match status" value="1"/>
</dbReference>
<keyword evidence="4 14" id="KW-0436">Ligase</keyword>